<dbReference type="AlphaFoldDB" id="A0A7T0BRZ5"/>
<sequence>MNINLFKFQSHFYTIFNSDVLKKCIVLFGFEFSSVQLKNDFKLDYTPDKYLTKNLLSLVYKTSLIYCLKIKKIFYISKLPFYLLKFNGFNLKSNNYFKLSFIFTIKIQFTLSRCYLKLLDLYKNFFDLDCNFNLLVLNFSGKKNFLFINEFLNQNKNILKKIFFINFYIKIYKKDSKIKNFDIK</sequence>
<proteinExistence type="predicted"/>
<dbReference type="KEGG" id="psup:E5P55_01080"/>
<evidence type="ECO:0000313" key="1">
    <source>
        <dbReference type="EMBL" id="QPJ58541.1"/>
    </source>
</evidence>
<protein>
    <submittedName>
        <fullName evidence="1">Uncharacterized protein</fullName>
    </submittedName>
</protein>
<reference evidence="1 2" key="1">
    <citation type="journal article" date="2020" name="Sci. Rep.">
        <title>Morphology, ultrastructure, genomics, and phylogeny of Euplotes vanleeuwenhoeki sp. nov. and its ultra-reduced endosymbiont Candidatus Pinguicoccus supinus sp. nov.</title>
        <authorList>
            <person name="Serra V."/>
            <person name="Gammuto L."/>
            <person name="Nitla V."/>
            <person name="Castelli M."/>
            <person name="Lanzoni O."/>
            <person name="Sassera D."/>
            <person name="Bandi C."/>
            <person name="Sandeep B.V."/>
            <person name="Verni F."/>
            <person name="Modeo L."/>
            <person name="Petroni G."/>
        </authorList>
    </citation>
    <scope>NUCLEOTIDE SEQUENCE [LARGE SCALE GENOMIC DNA]</scope>
    <source>
        <strain evidence="1 2">KKR18_Esm</strain>
    </source>
</reference>
<dbReference type="EMBL" id="CP039370">
    <property type="protein sequence ID" value="QPJ58541.1"/>
    <property type="molecule type" value="Genomic_DNA"/>
</dbReference>
<accession>A0A7T0BRZ5</accession>
<evidence type="ECO:0000313" key="2">
    <source>
        <dbReference type="Proteomes" id="UP000594451"/>
    </source>
</evidence>
<dbReference type="Proteomes" id="UP000594451">
    <property type="component" value="Chromosome"/>
</dbReference>
<organism evidence="1 2">
    <name type="scientific">Candidatus Pinguicoccus supinus</name>
    <dbReference type="NCBI Taxonomy" id="2529394"/>
    <lineage>
        <taxon>Bacteria</taxon>
        <taxon>Pseudomonadati</taxon>
        <taxon>Verrucomicrobiota</taxon>
        <taxon>Candidatus Pinguicoccus</taxon>
    </lineage>
</organism>
<keyword evidence="2" id="KW-1185">Reference proteome</keyword>
<gene>
    <name evidence="1" type="ORF">E5P55_01080</name>
</gene>
<name>A0A7T0BRZ5_9BACT</name>